<protein>
    <submittedName>
        <fullName evidence="2">Uu.00g060070.m01.CDS01</fullName>
    </submittedName>
</protein>
<evidence type="ECO:0000313" key="3">
    <source>
        <dbReference type="Proteomes" id="UP001295740"/>
    </source>
</evidence>
<evidence type="ECO:0000256" key="1">
    <source>
        <dbReference type="SAM" id="MobiDB-lite"/>
    </source>
</evidence>
<comment type="caution">
    <text evidence="2">The sequence shown here is derived from an EMBL/GenBank/DDBJ whole genome shotgun (WGS) entry which is preliminary data.</text>
</comment>
<organism evidence="2 3">
    <name type="scientific">Anthostomella pinea</name>
    <dbReference type="NCBI Taxonomy" id="933095"/>
    <lineage>
        <taxon>Eukaryota</taxon>
        <taxon>Fungi</taxon>
        <taxon>Dikarya</taxon>
        <taxon>Ascomycota</taxon>
        <taxon>Pezizomycotina</taxon>
        <taxon>Sordariomycetes</taxon>
        <taxon>Xylariomycetidae</taxon>
        <taxon>Xylariales</taxon>
        <taxon>Xylariaceae</taxon>
        <taxon>Anthostomella</taxon>
    </lineage>
</organism>
<accession>A0AAI8VTD1</accession>
<dbReference type="EMBL" id="CAUWAG010000013">
    <property type="protein sequence ID" value="CAJ2510107.1"/>
    <property type="molecule type" value="Genomic_DNA"/>
</dbReference>
<proteinExistence type="predicted"/>
<reference evidence="2" key="1">
    <citation type="submission" date="2023-10" db="EMBL/GenBank/DDBJ databases">
        <authorList>
            <person name="Hackl T."/>
        </authorList>
    </citation>
    <scope>NUCLEOTIDE SEQUENCE</scope>
</reference>
<sequence length="109" mass="12051">MKHCKSGNCWISIANNKVTIHDHKDGNKPVYDTDIDDSNEAEFDEWAMNSDKRQRRGTSPNPPGRNLFARDGCTQANCPDGDTTTCIDYGGASCINCYQTGTNGYTCSY</sequence>
<keyword evidence="3" id="KW-1185">Reference proteome</keyword>
<gene>
    <name evidence="2" type="ORF">KHLLAP_LOCUS10575</name>
</gene>
<name>A0AAI8VTD1_9PEZI</name>
<feature type="region of interest" description="Disordered" evidence="1">
    <location>
        <begin position="45"/>
        <end position="67"/>
    </location>
</feature>
<evidence type="ECO:0000313" key="2">
    <source>
        <dbReference type="EMBL" id="CAJ2510107.1"/>
    </source>
</evidence>
<dbReference type="AlphaFoldDB" id="A0AAI8VTD1"/>
<dbReference type="Proteomes" id="UP001295740">
    <property type="component" value="Unassembled WGS sequence"/>
</dbReference>